<keyword evidence="1" id="KW-0472">Membrane</keyword>
<dbReference type="EMBL" id="QVFU01000066">
    <property type="protein sequence ID" value="RFS43339.1"/>
    <property type="molecule type" value="Genomic_DNA"/>
</dbReference>
<evidence type="ECO:0000313" key="2">
    <source>
        <dbReference type="EMBL" id="RFS43339.1"/>
    </source>
</evidence>
<dbReference type="Proteomes" id="UP000262621">
    <property type="component" value="Unassembled WGS sequence"/>
</dbReference>
<reference evidence="2 3" key="1">
    <citation type="submission" date="2018-08" db="EMBL/GenBank/DDBJ databases">
        <title>Verrucosispora craniellae sp. nov., isolated from a marine sponge in the South China Sea.</title>
        <authorList>
            <person name="Li L."/>
            <person name="Lin H.W."/>
        </authorList>
    </citation>
    <scope>NUCLEOTIDE SEQUENCE [LARGE SCALE GENOMIC DNA]</scope>
    <source>
        <strain evidence="2 3">LHW63014</strain>
    </source>
</reference>
<comment type="caution">
    <text evidence="2">The sequence shown here is derived from an EMBL/GenBank/DDBJ whole genome shotgun (WGS) entry which is preliminary data.</text>
</comment>
<protein>
    <submittedName>
        <fullName evidence="2">Uncharacterized protein</fullName>
    </submittedName>
</protein>
<keyword evidence="1" id="KW-0812">Transmembrane</keyword>
<feature type="transmembrane region" description="Helical" evidence="1">
    <location>
        <begin position="6"/>
        <end position="27"/>
    </location>
</feature>
<name>A0A372FS54_9ACTN</name>
<dbReference type="AlphaFoldDB" id="A0A372FS54"/>
<dbReference type="OrthoDB" id="3383939at2"/>
<dbReference type="RefSeq" id="WP_117231029.1">
    <property type="nucleotide sequence ID" value="NZ_CP061725.1"/>
</dbReference>
<keyword evidence="3" id="KW-1185">Reference proteome</keyword>
<organism evidence="2 3">
    <name type="scientific">Micromonospora craniellae</name>
    <dbReference type="NCBI Taxonomy" id="2294034"/>
    <lineage>
        <taxon>Bacteria</taxon>
        <taxon>Bacillati</taxon>
        <taxon>Actinomycetota</taxon>
        <taxon>Actinomycetes</taxon>
        <taxon>Micromonosporales</taxon>
        <taxon>Micromonosporaceae</taxon>
        <taxon>Micromonospora</taxon>
    </lineage>
</organism>
<gene>
    <name evidence="2" type="ORF">D0Q02_28390</name>
</gene>
<evidence type="ECO:0000256" key="1">
    <source>
        <dbReference type="SAM" id="Phobius"/>
    </source>
</evidence>
<proteinExistence type="predicted"/>
<keyword evidence="1" id="KW-1133">Transmembrane helix</keyword>
<sequence>MPSINWDTVATAAATAIFVTLAVEYAAKPRLEARKERILAAHRSRRDLAVAVRGIAVTSAFLALDLPKDAAGDVRAQLLAERARKHEQMRDQAQAMFDLVDSHAATYPGWVMESVMSYITTVQGVMLSARTQHDKACLIRDLSQQMAVIVDARILRPIAFMNARAGLDALVAKTHERDGEPNPVPATRRG</sequence>
<evidence type="ECO:0000313" key="3">
    <source>
        <dbReference type="Proteomes" id="UP000262621"/>
    </source>
</evidence>
<accession>A0A372FS54</accession>